<feature type="region of interest" description="Disordered" evidence="1">
    <location>
        <begin position="343"/>
        <end position="364"/>
    </location>
</feature>
<feature type="region of interest" description="Disordered" evidence="1">
    <location>
        <begin position="49"/>
        <end position="92"/>
    </location>
</feature>
<evidence type="ECO:0000313" key="3">
    <source>
        <dbReference type="Proteomes" id="UP000002279"/>
    </source>
</evidence>
<reference evidence="2" key="3">
    <citation type="submission" date="2025-09" db="UniProtKB">
        <authorList>
            <consortium name="Ensembl"/>
        </authorList>
    </citation>
    <scope>IDENTIFICATION</scope>
    <source>
        <strain evidence="2">Glennie</strain>
    </source>
</reference>
<dbReference type="GeneTree" id="ENSGT00390000012132"/>
<reference evidence="2 3" key="1">
    <citation type="journal article" date="2008" name="Nature">
        <title>Genome analysis of the platypus reveals unique signatures of evolution.</title>
        <authorList>
            <person name="Warren W.C."/>
            <person name="Hillier L.W."/>
            <person name="Marshall Graves J.A."/>
            <person name="Birney E."/>
            <person name="Ponting C.P."/>
            <person name="Grutzner F."/>
            <person name="Belov K."/>
            <person name="Miller W."/>
            <person name="Clarke L."/>
            <person name="Chinwalla A.T."/>
            <person name="Yang S.P."/>
            <person name="Heger A."/>
            <person name="Locke D.P."/>
            <person name="Miethke P."/>
            <person name="Waters P.D."/>
            <person name="Veyrunes F."/>
            <person name="Fulton L."/>
            <person name="Fulton B."/>
            <person name="Graves T."/>
            <person name="Wallis J."/>
            <person name="Puente X.S."/>
            <person name="Lopez-Otin C."/>
            <person name="Ordonez G.R."/>
            <person name="Eichler E.E."/>
            <person name="Chen L."/>
            <person name="Cheng Z."/>
            <person name="Deakin J.E."/>
            <person name="Alsop A."/>
            <person name="Thompson K."/>
            <person name="Kirby P."/>
            <person name="Papenfuss A.T."/>
            <person name="Wakefield M.J."/>
            <person name="Olender T."/>
            <person name="Lancet D."/>
            <person name="Huttley G.A."/>
            <person name="Smit A.F."/>
            <person name="Pask A."/>
            <person name="Temple-Smith P."/>
            <person name="Batzer M.A."/>
            <person name="Walker J.A."/>
            <person name="Konkel M.K."/>
            <person name="Harris R.S."/>
            <person name="Whittington C.M."/>
            <person name="Wong E.S."/>
            <person name="Gemmell N.J."/>
            <person name="Buschiazzo E."/>
            <person name="Vargas Jentzsch I.M."/>
            <person name="Merkel A."/>
            <person name="Schmitz J."/>
            <person name="Zemann A."/>
            <person name="Churakov G."/>
            <person name="Kriegs J.O."/>
            <person name="Brosius J."/>
            <person name="Murchison E.P."/>
            <person name="Sachidanandam R."/>
            <person name="Smith C."/>
            <person name="Hannon G.J."/>
            <person name="Tsend-Ayush E."/>
            <person name="McMillan D."/>
            <person name="Attenborough R."/>
            <person name="Rens W."/>
            <person name="Ferguson-Smith M."/>
            <person name="Lefevre C.M."/>
            <person name="Sharp J.A."/>
            <person name="Nicholas K.R."/>
            <person name="Ray D.A."/>
            <person name="Kube M."/>
            <person name="Reinhardt R."/>
            <person name="Pringle T.H."/>
            <person name="Taylor J."/>
            <person name="Jones R.C."/>
            <person name="Nixon B."/>
            <person name="Dacheux J.L."/>
            <person name="Niwa H."/>
            <person name="Sekita Y."/>
            <person name="Huang X."/>
            <person name="Stark A."/>
            <person name="Kheradpour P."/>
            <person name="Kellis M."/>
            <person name="Flicek P."/>
            <person name="Chen Y."/>
            <person name="Webber C."/>
            <person name="Hardison R."/>
            <person name="Nelson J."/>
            <person name="Hallsworth-Pepin K."/>
            <person name="Delehaunty K."/>
            <person name="Markovic C."/>
            <person name="Minx P."/>
            <person name="Feng Y."/>
            <person name="Kremitzki C."/>
            <person name="Mitreva M."/>
            <person name="Glasscock J."/>
            <person name="Wylie T."/>
            <person name="Wohldmann P."/>
            <person name="Thiru P."/>
            <person name="Nhan M.N."/>
            <person name="Pohl C.S."/>
            <person name="Smith S.M."/>
            <person name="Hou S."/>
            <person name="Nefedov M."/>
            <person name="de Jong P.J."/>
            <person name="Renfree M.B."/>
            <person name="Mardis E.R."/>
            <person name="Wilson R.K."/>
        </authorList>
    </citation>
    <scope>NUCLEOTIDE SEQUENCE [LARGE SCALE GENOMIC DNA]</scope>
    <source>
        <strain evidence="2 3">Glennie</strain>
    </source>
</reference>
<keyword evidence="3" id="KW-1185">Reference proteome</keyword>
<dbReference type="AlphaFoldDB" id="A0A6I8N386"/>
<sequence>MGQNLGPGPPPKKEEVPGALEFVADPAALATILSGVGVSASGLGRQPSLAQRVPVRGSRGDISRGVRVSLEPPPGRGSRRGRGRWGGGLAGRGRTLRPGLMLLLGSQGARASAYLAPRTPAQRFNLIRASCFSRLEGPGPRGRPVGSREPEAPPLVPRPHVILGPQKTIEQATVTNRALVGRDFGLPTAVAAASGEMRRDSGRGQGAGPRAGKGSEWAEGRTWSPAGPRSPRLRELDSLIPSPLMTPRVSSRAEKSQDGGFPAYWPCEAWPLRFLRPALKSRPHHPLHRPHALSEKLVSPLMAECLPGGEPGPLGGLSGSRVGLATLGLAQRVPVKGTWRAAPAAGRNTTGKGVSGEGRGERRGMGVGLERDWTCLPPGWSDAPSGPLRWSWSRDGARLCSPLGSDGGTRGGGMGLSGPL</sequence>
<dbReference type="PANTHER" id="PTHR15289">
    <property type="entry name" value="TASTIN"/>
    <property type="match status" value="1"/>
</dbReference>
<evidence type="ECO:0000313" key="2">
    <source>
        <dbReference type="Ensembl" id="ENSOANP00000035413.1"/>
    </source>
</evidence>
<gene>
    <name evidence="2" type="primary">TROAP</name>
</gene>
<reference evidence="2" key="2">
    <citation type="submission" date="2025-08" db="UniProtKB">
        <authorList>
            <consortium name="Ensembl"/>
        </authorList>
    </citation>
    <scope>IDENTIFICATION</scope>
    <source>
        <strain evidence="2">Glennie</strain>
    </source>
</reference>
<feature type="region of interest" description="Disordered" evidence="1">
    <location>
        <begin position="192"/>
        <end position="234"/>
    </location>
</feature>
<dbReference type="InterPro" id="IPR026133">
    <property type="entry name" value="Tastin"/>
</dbReference>
<organism evidence="2 3">
    <name type="scientific">Ornithorhynchus anatinus</name>
    <name type="common">Duckbill platypus</name>
    <dbReference type="NCBI Taxonomy" id="9258"/>
    <lineage>
        <taxon>Eukaryota</taxon>
        <taxon>Metazoa</taxon>
        <taxon>Chordata</taxon>
        <taxon>Craniata</taxon>
        <taxon>Vertebrata</taxon>
        <taxon>Euteleostomi</taxon>
        <taxon>Mammalia</taxon>
        <taxon>Monotremata</taxon>
        <taxon>Ornithorhynchidae</taxon>
        <taxon>Ornithorhynchus</taxon>
    </lineage>
</organism>
<feature type="compositionally biased region" description="Low complexity" evidence="1">
    <location>
        <begin position="136"/>
        <end position="145"/>
    </location>
</feature>
<dbReference type="Bgee" id="ENSOANG00000002869">
    <property type="expression patterns" value="Expressed in testis and 3 other cell types or tissues"/>
</dbReference>
<dbReference type="PANTHER" id="PTHR15289:SF3">
    <property type="entry name" value="TASTIN"/>
    <property type="match status" value="1"/>
</dbReference>
<evidence type="ECO:0000256" key="1">
    <source>
        <dbReference type="SAM" id="MobiDB-lite"/>
    </source>
</evidence>
<dbReference type="Proteomes" id="UP000002279">
    <property type="component" value="Chromosome 10"/>
</dbReference>
<name>A0A6I8N386_ORNAN</name>
<feature type="region of interest" description="Disordered" evidence="1">
    <location>
        <begin position="136"/>
        <end position="160"/>
    </location>
</feature>
<proteinExistence type="predicted"/>
<dbReference type="Ensembl" id="ENSOANT00000064632.1">
    <property type="protein sequence ID" value="ENSOANP00000035413.1"/>
    <property type="gene ID" value="ENSOANG00000002869.4"/>
</dbReference>
<protein>
    <submittedName>
        <fullName evidence="2">Uncharacterized protein</fullName>
    </submittedName>
</protein>
<accession>A0A6I8N386</accession>